<dbReference type="PATRIC" id="fig|1227466.3.peg.1267"/>
<comment type="caution">
    <text evidence="1">The sequence shown here is derived from an EMBL/GenBank/DDBJ whole genome shotgun (WGS) entry which is preliminary data.</text>
</comment>
<dbReference type="Proteomes" id="UP000011509">
    <property type="component" value="Unassembled WGS sequence"/>
</dbReference>
<evidence type="ECO:0000313" key="2">
    <source>
        <dbReference type="Proteomes" id="UP000011509"/>
    </source>
</evidence>
<dbReference type="STRING" id="1227466.C464_06280"/>
<name>M0EMM3_9EURY</name>
<dbReference type="EMBL" id="AOJL01000026">
    <property type="protein sequence ID" value="ELZ48996.1"/>
    <property type="molecule type" value="Genomic_DNA"/>
</dbReference>
<dbReference type="OrthoDB" id="316301at2157"/>
<sequence>MTESPAYFEHLLQAPDVCINCLRVIRVERVDPARSGLTREFESHYERNQETTEIGYGPADSASEAKGVFCDHCGTEGPDHRYWDDAGDDRLDDERVRELIQNTIRTLEAKDVTIDRQTLAARALQARENDEHVDDCLGDAIEAAIRRAVTRDDTADPDEDARREVPA</sequence>
<proteinExistence type="predicted"/>
<keyword evidence="2" id="KW-1185">Reference proteome</keyword>
<protein>
    <submittedName>
        <fullName evidence="1">ABC-type dipeptide transport system, periplasmic component</fullName>
    </submittedName>
</protein>
<dbReference type="RefSeq" id="WP_006112762.1">
    <property type="nucleotide sequence ID" value="NZ_AOJL01000026.1"/>
</dbReference>
<gene>
    <name evidence="1" type="ORF">C464_06280</name>
</gene>
<evidence type="ECO:0000313" key="1">
    <source>
        <dbReference type="EMBL" id="ELZ48996.1"/>
    </source>
</evidence>
<organism evidence="1 2">
    <name type="scientific">Halorubrum coriense DSM 10284</name>
    <dbReference type="NCBI Taxonomy" id="1227466"/>
    <lineage>
        <taxon>Archaea</taxon>
        <taxon>Methanobacteriati</taxon>
        <taxon>Methanobacteriota</taxon>
        <taxon>Stenosarchaea group</taxon>
        <taxon>Halobacteria</taxon>
        <taxon>Halobacteriales</taxon>
        <taxon>Haloferacaceae</taxon>
        <taxon>Halorubrum</taxon>
    </lineage>
</organism>
<reference evidence="1 2" key="1">
    <citation type="journal article" date="2014" name="PLoS Genet.">
        <title>Phylogenetically driven sequencing of extremely halophilic archaea reveals strategies for static and dynamic osmo-response.</title>
        <authorList>
            <person name="Becker E.A."/>
            <person name="Seitzer P.M."/>
            <person name="Tritt A."/>
            <person name="Larsen D."/>
            <person name="Krusor M."/>
            <person name="Yao A.I."/>
            <person name="Wu D."/>
            <person name="Madern D."/>
            <person name="Eisen J.A."/>
            <person name="Darling A.E."/>
            <person name="Facciotti M.T."/>
        </authorList>
    </citation>
    <scope>NUCLEOTIDE SEQUENCE [LARGE SCALE GENOMIC DNA]</scope>
    <source>
        <strain evidence="1 2">DSM 10284</strain>
    </source>
</reference>
<accession>M0EMM3</accession>
<dbReference type="AlphaFoldDB" id="M0EMM3"/>